<organism evidence="9 10">
    <name type="scientific">Paenibacillus melissococcoides</name>
    <dbReference type="NCBI Taxonomy" id="2912268"/>
    <lineage>
        <taxon>Bacteria</taxon>
        <taxon>Bacillati</taxon>
        <taxon>Bacillota</taxon>
        <taxon>Bacilli</taxon>
        <taxon>Bacillales</taxon>
        <taxon>Paenibacillaceae</taxon>
        <taxon>Paenibacillus</taxon>
    </lineage>
</organism>
<keyword evidence="3 7" id="KW-0378">Hydrolase</keyword>
<evidence type="ECO:0000256" key="6">
    <source>
        <dbReference type="ARBA" id="ARBA00023236"/>
    </source>
</evidence>
<dbReference type="SMART" id="SM00530">
    <property type="entry name" value="HTH_XRE"/>
    <property type="match status" value="1"/>
</dbReference>
<dbReference type="InterPro" id="IPR050077">
    <property type="entry name" value="LexA_repressor"/>
</dbReference>
<name>A0ABM9G9S5_9BACL</name>
<reference evidence="9" key="1">
    <citation type="submission" date="2022-06" db="EMBL/GenBank/DDBJ databases">
        <authorList>
            <person name="Dietemann V."/>
            <person name="Ory F."/>
            <person name="Dainat B."/>
            <person name="Oberhansli S."/>
        </authorList>
    </citation>
    <scope>NUCLEOTIDE SEQUENCE</scope>
    <source>
        <strain evidence="9">Ena-SAMPLE-TAB-26-04-2022-14:26:32:270-5432</strain>
    </source>
</reference>
<dbReference type="RefSeq" id="WP_213431229.1">
    <property type="nucleotide sequence ID" value="NZ_AP031286.1"/>
</dbReference>
<dbReference type="InterPro" id="IPR015927">
    <property type="entry name" value="Peptidase_S24_S26A/B/C"/>
</dbReference>
<keyword evidence="5" id="KW-0234">DNA repair</keyword>
<dbReference type="InterPro" id="IPR001387">
    <property type="entry name" value="Cro/C1-type_HTH"/>
</dbReference>
<dbReference type="SUPFAM" id="SSF47413">
    <property type="entry name" value="lambda repressor-like DNA-binding domains"/>
    <property type="match status" value="1"/>
</dbReference>
<dbReference type="InterPro" id="IPR010982">
    <property type="entry name" value="Lambda_DNA-bd_dom_sf"/>
</dbReference>
<dbReference type="Proteomes" id="UP001154322">
    <property type="component" value="Unassembled WGS sequence"/>
</dbReference>
<dbReference type="PROSITE" id="PS50943">
    <property type="entry name" value="HTH_CROC1"/>
    <property type="match status" value="1"/>
</dbReference>
<dbReference type="InterPro" id="IPR039418">
    <property type="entry name" value="LexA-like"/>
</dbReference>
<protein>
    <submittedName>
        <fullName evidence="9">Helix-turn-helix domain-containing protein</fullName>
    </submittedName>
</protein>
<dbReference type="InterPro" id="IPR036286">
    <property type="entry name" value="LexA/Signal_pep-like_sf"/>
</dbReference>
<comment type="similarity">
    <text evidence="1 7">Belongs to the peptidase S24 family.</text>
</comment>
<evidence type="ECO:0000256" key="4">
    <source>
        <dbReference type="ARBA" id="ARBA00022813"/>
    </source>
</evidence>
<keyword evidence="4 7" id="KW-0068">Autocatalytic cleavage</keyword>
<evidence type="ECO:0000313" key="10">
    <source>
        <dbReference type="Proteomes" id="UP001154322"/>
    </source>
</evidence>
<feature type="domain" description="HTH cro/C1-type" evidence="8">
    <location>
        <begin position="9"/>
        <end position="63"/>
    </location>
</feature>
<sequence>MLETIGQRIRHLRKQAGISMDSLAGGIGSNSGTITYWENDKRLPGAEYIIALAKFFNVTTDWILIGGNGQTPKSEQIEPALFFDEKREVVSHFDSLIDSLGEQDRAFIDRFIKLALLEKRQEGGEVQATRNESAAVPNLEKSKELPVVKEVAASHKSPSAIPILGRAAAGVPIELVRFIEGYLRVSEKYRNCFAVRVDGESMINAGIENGGYVVVRQQSCVDNNDIALVKVDDGVTIKRFKMHNDLAYLISENDGMQDMVYDPKVKDMQILGLVVDIIRPEEAPNLVVEEL</sequence>
<evidence type="ECO:0000256" key="3">
    <source>
        <dbReference type="ARBA" id="ARBA00022801"/>
    </source>
</evidence>
<evidence type="ECO:0000256" key="5">
    <source>
        <dbReference type="ARBA" id="ARBA00023204"/>
    </source>
</evidence>
<dbReference type="Pfam" id="PF01381">
    <property type="entry name" value="HTH_3"/>
    <property type="match status" value="1"/>
</dbReference>
<dbReference type="CDD" id="cd00093">
    <property type="entry name" value="HTH_XRE"/>
    <property type="match status" value="1"/>
</dbReference>
<keyword evidence="10" id="KW-1185">Reference proteome</keyword>
<dbReference type="SUPFAM" id="SSF51306">
    <property type="entry name" value="LexA/Signal peptidase"/>
    <property type="match status" value="1"/>
</dbReference>
<evidence type="ECO:0000256" key="2">
    <source>
        <dbReference type="ARBA" id="ARBA00022763"/>
    </source>
</evidence>
<dbReference type="CDD" id="cd06529">
    <property type="entry name" value="S24_LexA-like"/>
    <property type="match status" value="1"/>
</dbReference>
<dbReference type="Pfam" id="PF00717">
    <property type="entry name" value="Peptidase_S24"/>
    <property type="match status" value="1"/>
</dbReference>
<evidence type="ECO:0000313" key="9">
    <source>
        <dbReference type="EMBL" id="CAH8248771.1"/>
    </source>
</evidence>
<keyword evidence="6" id="KW-0742">SOS response</keyword>
<dbReference type="InterPro" id="IPR006197">
    <property type="entry name" value="Peptidase_S24_LexA"/>
</dbReference>
<dbReference type="EMBL" id="CALYLO010000012">
    <property type="protein sequence ID" value="CAH8248771.1"/>
    <property type="molecule type" value="Genomic_DNA"/>
</dbReference>
<keyword evidence="2" id="KW-0227">DNA damage</keyword>
<evidence type="ECO:0000256" key="7">
    <source>
        <dbReference type="RuleBase" id="RU003991"/>
    </source>
</evidence>
<dbReference type="Gene3D" id="2.10.109.10">
    <property type="entry name" value="Umud Fragment, subunit A"/>
    <property type="match status" value="1"/>
</dbReference>
<dbReference type="Gene3D" id="1.10.260.40">
    <property type="entry name" value="lambda repressor-like DNA-binding domains"/>
    <property type="match status" value="1"/>
</dbReference>
<evidence type="ECO:0000256" key="1">
    <source>
        <dbReference type="ARBA" id="ARBA00007484"/>
    </source>
</evidence>
<dbReference type="PANTHER" id="PTHR33516:SF2">
    <property type="entry name" value="LEXA REPRESSOR-RELATED"/>
    <property type="match status" value="1"/>
</dbReference>
<dbReference type="PRINTS" id="PR00726">
    <property type="entry name" value="LEXASERPTASE"/>
</dbReference>
<comment type="caution">
    <text evidence="9">The sequence shown here is derived from an EMBL/GenBank/DDBJ whole genome shotgun (WGS) entry which is preliminary data.</text>
</comment>
<gene>
    <name evidence="9" type="ORF">WJ0W_005955</name>
</gene>
<accession>A0ABM9G9S5</accession>
<dbReference type="PANTHER" id="PTHR33516">
    <property type="entry name" value="LEXA REPRESSOR"/>
    <property type="match status" value="1"/>
</dbReference>
<evidence type="ECO:0000259" key="8">
    <source>
        <dbReference type="PROSITE" id="PS50943"/>
    </source>
</evidence>
<proteinExistence type="inferred from homology"/>